<organism evidence="1 2">
    <name type="scientific">Corynebacterium camporealensis</name>
    <dbReference type="NCBI Taxonomy" id="161896"/>
    <lineage>
        <taxon>Bacteria</taxon>
        <taxon>Bacillati</taxon>
        <taxon>Actinomycetota</taxon>
        <taxon>Actinomycetes</taxon>
        <taxon>Mycobacteriales</taxon>
        <taxon>Corynebacteriaceae</taxon>
        <taxon>Corynebacterium</taxon>
    </lineage>
</organism>
<reference evidence="1 2" key="1">
    <citation type="journal article" date="2015" name="Genome Announc.">
        <title>Complete Genome Sequence of Corynebacterium camporealensis DSM 44610, Isolated from the Milk of a Manchega Sheep with Subclinical Mastitis.</title>
        <authorList>
            <person name="Ruckert C."/>
            <person name="Albersmeier A."/>
            <person name="Winkler A."/>
            <person name="Tauch A."/>
        </authorList>
    </citation>
    <scope>NUCLEOTIDE SEQUENCE [LARGE SCALE GENOMIC DNA]</scope>
    <source>
        <strain evidence="1 2">DSM 44610</strain>
    </source>
</reference>
<dbReference type="AlphaFoldDB" id="A0A0F6QX84"/>
<sequence>MKRDEYVTNDLGFFKPKAFRLWSTIGILCLSVVAFLPMSFNTLVGETVLVNYLLVVIMLVSLAVLIIDLKPDRQERGGRDNV</sequence>
<dbReference type="Proteomes" id="UP000033566">
    <property type="component" value="Chromosome"/>
</dbReference>
<name>A0A0F6QX84_9CORY</name>
<protein>
    <submittedName>
        <fullName evidence="1">Uncharacterized protein</fullName>
    </submittedName>
</protein>
<evidence type="ECO:0000313" key="2">
    <source>
        <dbReference type="Proteomes" id="UP000033566"/>
    </source>
</evidence>
<dbReference type="RefSeq" id="WP_035106790.1">
    <property type="nucleotide sequence ID" value="NZ_CP011311.1"/>
</dbReference>
<dbReference type="EMBL" id="CP011311">
    <property type="protein sequence ID" value="AKE38533.1"/>
    <property type="molecule type" value="Genomic_DNA"/>
</dbReference>
<dbReference type="STRING" id="161896.UL81_02760"/>
<evidence type="ECO:0000313" key="1">
    <source>
        <dbReference type="EMBL" id="AKE38533.1"/>
    </source>
</evidence>
<dbReference type="OrthoDB" id="9947571at2"/>
<dbReference type="PATRIC" id="fig|161896.4.peg.543"/>
<gene>
    <name evidence="1" type="ORF">UL81_02760</name>
</gene>
<proteinExistence type="predicted"/>
<accession>A0A0F6QX84</accession>
<dbReference type="HOGENOM" id="CLU_2552467_0_0_11"/>
<dbReference type="KEGG" id="ccj:UL81_02760"/>
<keyword evidence="2" id="KW-1185">Reference proteome</keyword>